<dbReference type="Gene3D" id="1.10.357.10">
    <property type="entry name" value="Tetracycline Repressor, domain 2"/>
    <property type="match status" value="1"/>
</dbReference>
<reference evidence="4 5" key="1">
    <citation type="submission" date="2020-08" db="EMBL/GenBank/DDBJ databases">
        <title>Genomic Encyclopedia of Type Strains, Phase IV (KMG-IV): sequencing the most valuable type-strain genomes for metagenomic binning, comparative biology and taxonomic classification.</title>
        <authorList>
            <person name="Goeker M."/>
        </authorList>
    </citation>
    <scope>NUCLEOTIDE SEQUENCE [LARGE SCALE GENOMIC DNA]</scope>
    <source>
        <strain evidence="4 5">DSM 25701</strain>
    </source>
</reference>
<dbReference type="Pfam" id="PF00440">
    <property type="entry name" value="TetR_N"/>
    <property type="match status" value="1"/>
</dbReference>
<evidence type="ECO:0000256" key="1">
    <source>
        <dbReference type="ARBA" id="ARBA00023125"/>
    </source>
</evidence>
<dbReference type="PRINTS" id="PR00455">
    <property type="entry name" value="HTHTETR"/>
</dbReference>
<dbReference type="AlphaFoldDB" id="A0A840QZY0"/>
<dbReference type="PROSITE" id="PS50977">
    <property type="entry name" value="HTH_TETR_2"/>
    <property type="match status" value="1"/>
</dbReference>
<dbReference type="RefSeq" id="WP_184461081.1">
    <property type="nucleotide sequence ID" value="NZ_JACHHW010000001.1"/>
</dbReference>
<comment type="caution">
    <text evidence="4">The sequence shown here is derived from an EMBL/GenBank/DDBJ whole genome shotgun (WGS) entry which is preliminary data.</text>
</comment>
<keyword evidence="1 2" id="KW-0238">DNA-binding</keyword>
<dbReference type="PANTHER" id="PTHR43479:SF11">
    <property type="entry name" value="ACREF_ENVCD OPERON REPRESSOR-RELATED"/>
    <property type="match status" value="1"/>
</dbReference>
<organism evidence="4 5">
    <name type="scientific">Zhongshania antarctica</name>
    <dbReference type="NCBI Taxonomy" id="641702"/>
    <lineage>
        <taxon>Bacteria</taxon>
        <taxon>Pseudomonadati</taxon>
        <taxon>Pseudomonadota</taxon>
        <taxon>Gammaproteobacteria</taxon>
        <taxon>Cellvibrionales</taxon>
        <taxon>Spongiibacteraceae</taxon>
        <taxon>Zhongshania</taxon>
    </lineage>
</organism>
<feature type="domain" description="HTH tetR-type" evidence="3">
    <location>
        <begin position="6"/>
        <end position="66"/>
    </location>
</feature>
<dbReference type="EMBL" id="JACHHW010000001">
    <property type="protein sequence ID" value="MBB5186295.1"/>
    <property type="molecule type" value="Genomic_DNA"/>
</dbReference>
<dbReference type="SUPFAM" id="SSF46689">
    <property type="entry name" value="Homeodomain-like"/>
    <property type="match status" value="1"/>
</dbReference>
<keyword evidence="5" id="KW-1185">Reference proteome</keyword>
<sequence>MMKRRTTSRAKIFDAALSLLNEYSFEAITVDKIIEVSGVAKQTYYNHFATKQDVYVELSYKELFERTKTNVEDACAKYSMADQRLNRFFQLCENSLKKDGHIERALMKEGLLASATPEKIAPYMLAINDELKHLITPAIESGDLRGDTPLDFCIELIAGTLSNLVINWTNIPNYRLTRNRKLYTRVLVESLLKK</sequence>
<evidence type="ECO:0000313" key="4">
    <source>
        <dbReference type="EMBL" id="MBB5186295.1"/>
    </source>
</evidence>
<evidence type="ECO:0000313" key="5">
    <source>
        <dbReference type="Proteomes" id="UP000536640"/>
    </source>
</evidence>
<protein>
    <submittedName>
        <fullName evidence="4">AcrR family transcriptional regulator</fullName>
    </submittedName>
</protein>
<accession>A0A840QZY0</accession>
<feature type="DNA-binding region" description="H-T-H motif" evidence="2">
    <location>
        <begin position="29"/>
        <end position="48"/>
    </location>
</feature>
<dbReference type="Proteomes" id="UP000536640">
    <property type="component" value="Unassembled WGS sequence"/>
</dbReference>
<name>A0A840QZY0_9GAMM</name>
<evidence type="ECO:0000259" key="3">
    <source>
        <dbReference type="PROSITE" id="PS50977"/>
    </source>
</evidence>
<proteinExistence type="predicted"/>
<dbReference type="InterPro" id="IPR050624">
    <property type="entry name" value="HTH-type_Tx_Regulator"/>
</dbReference>
<dbReference type="InterPro" id="IPR001647">
    <property type="entry name" value="HTH_TetR"/>
</dbReference>
<dbReference type="InterPro" id="IPR009057">
    <property type="entry name" value="Homeodomain-like_sf"/>
</dbReference>
<dbReference type="GO" id="GO:0003677">
    <property type="term" value="F:DNA binding"/>
    <property type="evidence" value="ECO:0007669"/>
    <property type="project" value="UniProtKB-UniRule"/>
</dbReference>
<evidence type="ECO:0000256" key="2">
    <source>
        <dbReference type="PROSITE-ProRule" id="PRU00335"/>
    </source>
</evidence>
<gene>
    <name evidence="4" type="ORF">HNQ57_000554</name>
</gene>
<dbReference type="PANTHER" id="PTHR43479">
    <property type="entry name" value="ACREF/ENVCD OPERON REPRESSOR-RELATED"/>
    <property type="match status" value="1"/>
</dbReference>